<dbReference type="PANTHER" id="PTHR31110">
    <property type="entry name" value="PESTICIDAL CRYSTAL CRY8BA PROTEIN"/>
    <property type="match status" value="1"/>
</dbReference>
<feature type="compositionally biased region" description="Basic and acidic residues" evidence="1">
    <location>
        <begin position="64"/>
        <end position="74"/>
    </location>
</feature>
<evidence type="ECO:0000256" key="1">
    <source>
        <dbReference type="SAM" id="MobiDB-lite"/>
    </source>
</evidence>
<dbReference type="PANTHER" id="PTHR31110:SF2">
    <property type="entry name" value="PESTICIDAL CRYSTAL CRY8BA PROTEIN"/>
    <property type="match status" value="1"/>
</dbReference>
<protein>
    <submittedName>
        <fullName evidence="2">Uncharacterized protein</fullName>
    </submittedName>
</protein>
<feature type="compositionally biased region" description="Polar residues" evidence="1">
    <location>
        <begin position="107"/>
        <end position="118"/>
    </location>
</feature>
<dbReference type="GeneID" id="5004734"/>
<keyword evidence="3" id="KW-1185">Reference proteome</keyword>
<gene>
    <name evidence="2" type="ORF">OSTLU_26967</name>
</gene>
<dbReference type="OrthoDB" id="1896158at2759"/>
<reference evidence="2 3" key="1">
    <citation type="journal article" date="2007" name="Proc. Natl. Acad. Sci. U.S.A.">
        <title>The tiny eukaryote Ostreococcus provides genomic insights into the paradox of plankton speciation.</title>
        <authorList>
            <person name="Palenik B."/>
            <person name="Grimwood J."/>
            <person name="Aerts A."/>
            <person name="Rouze P."/>
            <person name="Salamov A."/>
            <person name="Putnam N."/>
            <person name="Dupont C."/>
            <person name="Jorgensen R."/>
            <person name="Derelle E."/>
            <person name="Rombauts S."/>
            <person name="Zhou K."/>
            <person name="Otillar R."/>
            <person name="Merchant S.S."/>
            <person name="Podell S."/>
            <person name="Gaasterland T."/>
            <person name="Napoli C."/>
            <person name="Gendler K."/>
            <person name="Manuell A."/>
            <person name="Tai V."/>
            <person name="Vallon O."/>
            <person name="Piganeau G."/>
            <person name="Jancek S."/>
            <person name="Heijde M."/>
            <person name="Jabbari K."/>
            <person name="Bowler C."/>
            <person name="Lohr M."/>
            <person name="Robbens S."/>
            <person name="Werner G."/>
            <person name="Dubchak I."/>
            <person name="Pazour G.J."/>
            <person name="Ren Q."/>
            <person name="Paulsen I."/>
            <person name="Delwiche C."/>
            <person name="Schmutz J."/>
            <person name="Rokhsar D."/>
            <person name="Van de Peer Y."/>
            <person name="Moreau H."/>
            <person name="Grigoriev I.V."/>
        </authorList>
    </citation>
    <scope>NUCLEOTIDE SEQUENCE [LARGE SCALE GENOMIC DNA]</scope>
    <source>
        <strain evidence="2 3">CCE9901</strain>
    </source>
</reference>
<dbReference type="STRING" id="436017.A4S627"/>
<feature type="compositionally biased region" description="Basic and acidic residues" evidence="1">
    <location>
        <begin position="272"/>
        <end position="293"/>
    </location>
</feature>
<proteinExistence type="predicted"/>
<dbReference type="KEGG" id="olu:OSTLU_26967"/>
<dbReference type="AlphaFoldDB" id="A4S627"/>
<dbReference type="eggNOG" id="ENOG502QTE9">
    <property type="taxonomic scope" value="Eukaryota"/>
</dbReference>
<dbReference type="OMA" id="MAVHFLA"/>
<evidence type="ECO:0000313" key="3">
    <source>
        <dbReference type="Proteomes" id="UP000001568"/>
    </source>
</evidence>
<dbReference type="EMBL" id="CP000592">
    <property type="protein sequence ID" value="ABO99163.1"/>
    <property type="molecule type" value="Genomic_DNA"/>
</dbReference>
<feature type="region of interest" description="Disordered" evidence="1">
    <location>
        <begin position="272"/>
        <end position="299"/>
    </location>
</feature>
<accession>A4S627</accession>
<dbReference type="HOGENOM" id="CLU_279195_0_0_1"/>
<dbReference type="RefSeq" id="XP_001420870.1">
    <property type="nucleotide sequence ID" value="XM_001420833.1"/>
</dbReference>
<name>A4S627_OSTLU</name>
<dbReference type="Gramene" id="ABO99163">
    <property type="protein sequence ID" value="ABO99163"/>
    <property type="gene ID" value="OSTLU_26967"/>
</dbReference>
<feature type="region of interest" description="Disordered" evidence="1">
    <location>
        <begin position="103"/>
        <end position="156"/>
    </location>
</feature>
<sequence length="1130" mass="122455">MTLTTTRRTTRGNVKFKAEAENASLTAMAKKSASAATTPPGKVVVHEEVEKINARATNKPLKARTNEKGMREGESSAVNSSNESFATASIDPWGAPLVVAVERKSRQVSSGPRDSMTTARKKRAQEEVPMSPSRYESVNPRVVTATKRSKEARSPVRQLTAANVAFGSPTAILSATNGPLRADTDEGRAYVCPGPELPPKGECYLGMWRGEERARLLAYEACVQSCLEGSLGSFTAQRRFDMDTCLFFLNERCAELRRAFGLDNVLVGVHSDEGRSPEPKTRVTPEKMRRAESTRGVGPGAGGVRWAAITIAVMDVEIIDRGLKKFTKGWDPREHGWQRPTEARGQHMIVRTEGGPGSAEVCAEIAVKQPAVRLALGPGDKEFIIEVPLKSDGSKVATAQIALDQLCKRAEAGVVELPLELEVEMPATEQAAAYTHKYEKGTVSLSAVFEAAVGAGLMSAPPGAGTAPDRSMQGWAEASHVLTPQAAYDFALGAALRALGFTRRRLTIHGQWQTLLDELAKGHGVSETYTSLRYIQHLLAVATPTADCLSLIRDHLKLALRRQADGSLGSTEGQMLNGIRSAVMTLVCVCLANYKSLDESEFRGITESIPPIVPAPALDVSLELFKALQRDPSSSGALEILTENITSAARACFKKNKAVLVNEKRKLAVNNKDLVTQLYVAIGELCVALKNELETDRVIQSASEFPGGFSLPALSADMYCTEVAATFKDALDACPPSGPPSTDVLDCIERSCNLQASASIEEKDGQRMGAPKLDTRKIFQPHIDGWITAAQRRLEVRCVAVLTTKGIVGPAIEEAYIAMNDALHGFERIVTRWPDQALALERVLVSAERLLIKQIAESVEHLHVGIANKEDGDGKSSKPTLRAKGNWMNKFGSMKDGVASVAKRTQQVSQQVSKRLSRGDAAHNGIPPALAAALNALKSMEIRRADEEKVGQRLMTWAVNGGSAGADELGHGLTETLGELRAHYNGYLRRAVHGVYSCGPSLREKLCKAKPKQEVEPVVAPVLAYIDGIKVSLDKKLPQRRAMVGVLRGLWDSIGAECLAFYEEDLRTNSTWHKRVLASAAVDIVSDKIQDIIREFLVHDVQDKDVEPPSSVAKLQAFSSSNTRDSVQLY</sequence>
<evidence type="ECO:0000313" key="2">
    <source>
        <dbReference type="EMBL" id="ABO99163.1"/>
    </source>
</evidence>
<organism evidence="2 3">
    <name type="scientific">Ostreococcus lucimarinus (strain CCE9901)</name>
    <dbReference type="NCBI Taxonomy" id="436017"/>
    <lineage>
        <taxon>Eukaryota</taxon>
        <taxon>Viridiplantae</taxon>
        <taxon>Chlorophyta</taxon>
        <taxon>Mamiellophyceae</taxon>
        <taxon>Mamiellales</taxon>
        <taxon>Bathycoccaceae</taxon>
        <taxon>Ostreococcus</taxon>
    </lineage>
</organism>
<dbReference type="Proteomes" id="UP000001568">
    <property type="component" value="Chromosome 12"/>
</dbReference>
<feature type="region of interest" description="Disordered" evidence="1">
    <location>
        <begin position="54"/>
        <end position="83"/>
    </location>
</feature>